<dbReference type="InterPro" id="IPR035595">
    <property type="entry name" value="UDP_glycos_trans_CS"/>
</dbReference>
<proteinExistence type="evidence at protein level"/>
<dbReference type="AlphaFoldDB" id="A0AAN0NP28"/>
<evidence type="ECO:0007829" key="7">
    <source>
        <dbReference type="PDB" id="8IE4"/>
    </source>
</evidence>
<dbReference type="Pfam" id="PF00201">
    <property type="entry name" value="UDPGT"/>
    <property type="match status" value="1"/>
</dbReference>
<keyword evidence="7" id="KW-0002">3D-structure</keyword>
<evidence type="ECO:0000256" key="4">
    <source>
        <dbReference type="RuleBase" id="RU003718"/>
    </source>
</evidence>
<accession>A0AAN0NP28</accession>
<evidence type="ECO:0000256" key="2">
    <source>
        <dbReference type="ARBA" id="ARBA00022676"/>
    </source>
</evidence>
<keyword evidence="2 4" id="KW-0328">Glycosyltransferase</keyword>
<reference evidence="7" key="1">
    <citation type="submission" date="2023-02" db="PDB data bank">
        <title>Crystal structure of GcCGT.</title>
        <authorList>
            <person name="Zhang M."/>
            <person name="Bao Y."/>
            <person name="He C."/>
            <person name="Ye M."/>
        </authorList>
    </citation>
    <scope>X-RAY CRYSTALLOGRAPHY (2.10 ANGSTROMS)</scope>
</reference>
<dbReference type="Gene3D" id="3.40.50.2000">
    <property type="entry name" value="Glycogen Phosphorylase B"/>
    <property type="match status" value="2"/>
</dbReference>
<dbReference type="EC" id="2.4.1.-" evidence="5"/>
<keyword evidence="3 4" id="KW-0808">Transferase</keyword>
<dbReference type="PANTHER" id="PTHR11926:SF986">
    <property type="entry name" value="UDP-GLYCOSYLTRANSFERASE 84A1"/>
    <property type="match status" value="1"/>
</dbReference>
<dbReference type="GO" id="GO:0080043">
    <property type="term" value="F:quercetin 3-O-glucosyltransferase activity"/>
    <property type="evidence" value="ECO:0007669"/>
    <property type="project" value="TreeGrafter"/>
</dbReference>
<dbReference type="SUPFAM" id="SSF53756">
    <property type="entry name" value="UDP-Glycosyltransferase/glycogen phosphorylase"/>
    <property type="match status" value="1"/>
</dbReference>
<dbReference type="GO" id="GO:0080044">
    <property type="term" value="F:quercetin 7-O-glucosyltransferase activity"/>
    <property type="evidence" value="ECO:0007669"/>
    <property type="project" value="TreeGrafter"/>
</dbReference>
<evidence type="ECO:0000256" key="5">
    <source>
        <dbReference type="RuleBase" id="RU362057"/>
    </source>
</evidence>
<dbReference type="PDB" id="8IE4">
    <property type="method" value="X-ray"/>
    <property type="resolution" value="2.10 A"/>
    <property type="chains" value="A/B/C/D=1-485"/>
</dbReference>
<evidence type="ECO:0000256" key="1">
    <source>
        <dbReference type="ARBA" id="ARBA00009995"/>
    </source>
</evidence>
<protein>
    <recommendedName>
        <fullName evidence="5">Glycosyltransferase</fullName>
        <ecNumber evidence="5">2.4.1.-</ecNumber>
    </recommendedName>
</protein>
<dbReference type="InterPro" id="IPR002213">
    <property type="entry name" value="UDP_glucos_trans"/>
</dbReference>
<evidence type="ECO:0000256" key="3">
    <source>
        <dbReference type="ARBA" id="ARBA00022679"/>
    </source>
</evidence>
<dbReference type="CDD" id="cd03784">
    <property type="entry name" value="GT1_Gtf-like"/>
    <property type="match status" value="1"/>
</dbReference>
<comment type="similarity">
    <text evidence="1 4">Belongs to the UDP-glycosyltransferase family.</text>
</comment>
<name>A0AAN0NP28_9GENT</name>
<dbReference type="FunFam" id="3.40.50.2000:FF:000101">
    <property type="entry name" value="Glycosyltransferase"/>
    <property type="match status" value="1"/>
</dbReference>
<dbReference type="SMR" id="A0AAN0NP28"/>
<dbReference type="PROSITE" id="PS00375">
    <property type="entry name" value="UDPGT"/>
    <property type="match status" value="1"/>
</dbReference>
<evidence type="ECO:0000313" key="6">
    <source>
        <dbReference type="PDB" id="8IE4"/>
    </source>
</evidence>
<dbReference type="FunFam" id="3.40.50.2000:FF:000078">
    <property type="entry name" value="Glycosyltransferase"/>
    <property type="match status" value="1"/>
</dbReference>
<dbReference type="PANTHER" id="PTHR11926">
    <property type="entry name" value="GLUCOSYL/GLUCURONOSYL TRANSFERASES"/>
    <property type="match status" value="1"/>
</dbReference>
<organism evidence="6">
    <name type="scientific">Gentiana crassicaulis</name>
    <dbReference type="NCBI Taxonomy" id="308434"/>
    <lineage>
        <taxon>Eukaryota</taxon>
        <taxon>Viridiplantae</taxon>
        <taxon>Streptophyta</taxon>
        <taxon>Embryophyta</taxon>
        <taxon>Tracheophyta</taxon>
        <taxon>Spermatophyta</taxon>
        <taxon>Magnoliopsida</taxon>
        <taxon>eudicotyledons</taxon>
        <taxon>Gunneridae</taxon>
        <taxon>Pentapetalae</taxon>
        <taxon>asterids</taxon>
        <taxon>lamiids</taxon>
        <taxon>Gentianales</taxon>
        <taxon>Gentianaceae</taxon>
        <taxon>Gentianeae</taxon>
        <taxon>Gentianinae</taxon>
        <taxon>Gentiana</taxon>
    </lineage>
</organism>
<sequence length="485" mass="54140">GSMGSLTKNDNLHIFLVCFIGQGVVNPMLRLGKAFASKGLLVTLSAPEIVGREIRKANNLNDDQSIKVGNGMIRFEFFDDGWESVNGSKPFDVGVYINHLDQAGRQKLPIMLKKHEESGTPVSCLILNPLVPWVADVADSLQIPCATLWVQSCASFSAYYHYHHGLVPFPTESEPEIDVQLPGMPLLKYDEVPDYLHPRTPYPFFGTNILGQFKNLSKNFCILMDTFYELEHETIDSITKICPIKPIGPLFKIPKDPSSNGITGNFMKVDDCKEWLDTRPPSTVVYVSVGSVVYLKQEQVTEMAYGILNSEVSFLWVLRPPSKRIGTEPHVLPEEFWEKAGDRGKVVQWSPQEQVLAHPATAAFLTHCGWNSTQEAISSGVPVITFPQFGDQVTNAKFLVEEFKVGVRLSRGELENRIITRDEVERALREITSGPKAEEVKENALKWKKAAEETVAKGGNSERNLVEFIEEVARKTGSKHESHVG</sequence>